<dbReference type="Gene3D" id="3.30.200.20">
    <property type="entry name" value="Phosphorylase Kinase, domain 1"/>
    <property type="match status" value="1"/>
</dbReference>
<evidence type="ECO:0000259" key="8">
    <source>
        <dbReference type="PROSITE" id="PS50011"/>
    </source>
</evidence>
<dbReference type="EC" id="2.7.11.1" evidence="2"/>
<keyword evidence="6 7" id="KW-0067">ATP-binding</keyword>
<dbReference type="SUPFAM" id="SSF56112">
    <property type="entry name" value="Protein kinase-like (PK-like)"/>
    <property type="match status" value="1"/>
</dbReference>
<dbReference type="Gene3D" id="1.10.510.10">
    <property type="entry name" value="Transferase(Phosphotransferase) domain 1"/>
    <property type="match status" value="1"/>
</dbReference>
<dbReference type="Pfam" id="PF00069">
    <property type="entry name" value="Pkinase"/>
    <property type="match status" value="1"/>
</dbReference>
<dbReference type="RefSeq" id="WP_155083042.1">
    <property type="nucleotide sequence ID" value="NZ_WMIA01000003.1"/>
</dbReference>
<sequence length="508" mass="59121">MNQRDLSEGKLLVQRYLLREVVGVGGMGTVYRAQDIASKNHNVAVKILSRSLDNMKMIKQFQREATFSALLSERSQNIVKVTDYGVDEQKVPFYVMEFLEGENLDDMIEVHDISLPQFFDFICQICRAMETAHNGIFFEGEIYPVIHRDLKPSNVFIIEDDTGKQIIKVLDFGIAKLVKDDPIDTENFMGTPKYCSPEQLQGKDLDNRSDIYSLGMIMYLMLCKKLPWNLEVESVGLWYKAHTELSPKPLPPELNISSDLEKLVLQCLEKSPSNRPQNVGEIIQRLESIAKKLKIVKKTISEGQNHLLNINNNFVESDENTNPKEDFLLSHPWPKNKPKQKIVFPRVVFYQNSSLPTICTMLETEDIRKRKNNIRYSQFLFQSYPHPMILWITLLYSPKHEPRWFPCYLDLKAKIGQQLVSTLSESKEYFVLFYSLEKPHKCIDLQPFKIMLKQRTSLKQWMSVSNMISVKHDDEVLFSRRKLKQDLEALKPKIIIDLEKTNTLEVYE</sequence>
<proteinExistence type="inferred from homology"/>
<protein>
    <recommendedName>
        <fullName evidence="2">non-specific serine/threonine protein kinase</fullName>
        <ecNumber evidence="2">2.7.11.1</ecNumber>
    </recommendedName>
</protein>
<dbReference type="CDD" id="cd14014">
    <property type="entry name" value="STKc_PknB_like"/>
    <property type="match status" value="1"/>
</dbReference>
<name>A0A844GTQ8_9CHRO</name>
<keyword evidence="5 9" id="KW-0418">Kinase</keyword>
<dbReference type="InterPro" id="IPR000719">
    <property type="entry name" value="Prot_kinase_dom"/>
</dbReference>
<accession>A0A844GTQ8</accession>
<evidence type="ECO:0000256" key="7">
    <source>
        <dbReference type="PROSITE-ProRule" id="PRU10141"/>
    </source>
</evidence>
<evidence type="ECO:0000313" key="9">
    <source>
        <dbReference type="EMBL" id="MTF38178.1"/>
    </source>
</evidence>
<dbReference type="PROSITE" id="PS50011">
    <property type="entry name" value="PROTEIN_KINASE_DOM"/>
    <property type="match status" value="1"/>
</dbReference>
<dbReference type="AlphaFoldDB" id="A0A844GTQ8"/>
<reference evidence="9 10" key="1">
    <citation type="submission" date="2019-11" db="EMBL/GenBank/DDBJ databases">
        <title>Isolation of a new High Light Tolerant Cyanobacteria.</title>
        <authorList>
            <person name="Dobson Z."/>
            <person name="Vaughn N."/>
            <person name="Vaughn M."/>
            <person name="Fromme P."/>
            <person name="Mazor Y."/>
        </authorList>
    </citation>
    <scope>NUCLEOTIDE SEQUENCE [LARGE SCALE GENOMIC DNA]</scope>
    <source>
        <strain evidence="9 10">0216</strain>
    </source>
</reference>
<gene>
    <name evidence="9" type="ORF">GGC33_04490</name>
</gene>
<evidence type="ECO:0000256" key="3">
    <source>
        <dbReference type="ARBA" id="ARBA00022679"/>
    </source>
</evidence>
<dbReference type="InterPro" id="IPR017441">
    <property type="entry name" value="Protein_kinase_ATP_BS"/>
</dbReference>
<dbReference type="PANTHER" id="PTHR43671:SF13">
    <property type="entry name" value="SERINE_THREONINE-PROTEIN KINASE NEK2"/>
    <property type="match status" value="1"/>
</dbReference>
<dbReference type="PANTHER" id="PTHR43671">
    <property type="entry name" value="SERINE/THREONINE-PROTEIN KINASE NEK"/>
    <property type="match status" value="1"/>
</dbReference>
<dbReference type="InterPro" id="IPR011009">
    <property type="entry name" value="Kinase-like_dom_sf"/>
</dbReference>
<keyword evidence="4 7" id="KW-0547">Nucleotide-binding</keyword>
<dbReference type="GO" id="GO:0005524">
    <property type="term" value="F:ATP binding"/>
    <property type="evidence" value="ECO:0007669"/>
    <property type="project" value="UniProtKB-UniRule"/>
</dbReference>
<dbReference type="PROSITE" id="PS00108">
    <property type="entry name" value="PROTEIN_KINASE_ST"/>
    <property type="match status" value="1"/>
</dbReference>
<evidence type="ECO:0000313" key="10">
    <source>
        <dbReference type="Proteomes" id="UP000437131"/>
    </source>
</evidence>
<feature type="binding site" evidence="7">
    <location>
        <position position="46"/>
    </location>
    <ligand>
        <name>ATP</name>
        <dbReference type="ChEBI" id="CHEBI:30616"/>
    </ligand>
</feature>
<comment type="similarity">
    <text evidence="1">Belongs to the protein kinase superfamily. NEK Ser/Thr protein kinase family. NIMA subfamily.</text>
</comment>
<dbReference type="SMART" id="SM00220">
    <property type="entry name" value="S_TKc"/>
    <property type="match status" value="1"/>
</dbReference>
<dbReference type="EMBL" id="WMIA01000003">
    <property type="protein sequence ID" value="MTF38178.1"/>
    <property type="molecule type" value="Genomic_DNA"/>
</dbReference>
<dbReference type="InterPro" id="IPR008271">
    <property type="entry name" value="Ser/Thr_kinase_AS"/>
</dbReference>
<dbReference type="Proteomes" id="UP000437131">
    <property type="component" value="Unassembled WGS sequence"/>
</dbReference>
<comment type="caution">
    <text evidence="9">The sequence shown here is derived from an EMBL/GenBank/DDBJ whole genome shotgun (WGS) entry which is preliminary data.</text>
</comment>
<organism evidence="9 10">
    <name type="scientific">Cyanobacterium aponinum 0216</name>
    <dbReference type="NCBI Taxonomy" id="2676140"/>
    <lineage>
        <taxon>Bacteria</taxon>
        <taxon>Bacillati</taxon>
        <taxon>Cyanobacteriota</taxon>
        <taxon>Cyanophyceae</taxon>
        <taxon>Oscillatoriophycideae</taxon>
        <taxon>Chroococcales</taxon>
        <taxon>Geminocystaceae</taxon>
        <taxon>Cyanobacterium</taxon>
    </lineage>
</organism>
<evidence type="ECO:0000256" key="2">
    <source>
        <dbReference type="ARBA" id="ARBA00012513"/>
    </source>
</evidence>
<keyword evidence="3" id="KW-0808">Transferase</keyword>
<feature type="domain" description="Protein kinase" evidence="8">
    <location>
        <begin position="16"/>
        <end position="289"/>
    </location>
</feature>
<dbReference type="GO" id="GO:0004674">
    <property type="term" value="F:protein serine/threonine kinase activity"/>
    <property type="evidence" value="ECO:0007669"/>
    <property type="project" value="UniProtKB-EC"/>
</dbReference>
<evidence type="ECO:0000256" key="5">
    <source>
        <dbReference type="ARBA" id="ARBA00022777"/>
    </source>
</evidence>
<evidence type="ECO:0000256" key="6">
    <source>
        <dbReference type="ARBA" id="ARBA00022840"/>
    </source>
</evidence>
<evidence type="ECO:0000256" key="4">
    <source>
        <dbReference type="ARBA" id="ARBA00022741"/>
    </source>
</evidence>
<evidence type="ECO:0000256" key="1">
    <source>
        <dbReference type="ARBA" id="ARBA00010886"/>
    </source>
</evidence>
<dbReference type="PROSITE" id="PS00107">
    <property type="entry name" value="PROTEIN_KINASE_ATP"/>
    <property type="match status" value="1"/>
</dbReference>
<dbReference type="InterPro" id="IPR050660">
    <property type="entry name" value="NEK_Ser/Thr_kinase"/>
</dbReference>